<keyword evidence="3" id="KW-1185">Reference proteome</keyword>
<feature type="domain" description="Tautomerase cis-CaaD-like" evidence="1">
    <location>
        <begin position="1"/>
        <end position="139"/>
    </location>
</feature>
<dbReference type="AlphaFoldDB" id="A0A1V8SMX9"/>
<dbReference type="Gene3D" id="3.30.429.10">
    <property type="entry name" value="Macrophage Migration Inhibitory Factor"/>
    <property type="match status" value="1"/>
</dbReference>
<dbReference type="Proteomes" id="UP000192596">
    <property type="component" value="Unassembled WGS sequence"/>
</dbReference>
<accession>A0A1V8SMX9</accession>
<sequence>MPYYHIHHACTLTESQKSDLANAITTLHSTSFSTPKLFVNVRFTSLKDSTDFYVGGKQSTKTHILAHVRTGASRTTKDWNKLCADLQQCWDEIVPLPKIKRSAPDEDRSLYSIFVLGGMAAGREAGFAIPAAGEDVQWLSDNMAEFKSRAADGQEEFGELVKEVEGRGLISSNGKAAKDKFEEAMGWGDSA</sequence>
<dbReference type="InterPro" id="IPR014347">
    <property type="entry name" value="Tautomerase/MIF_sf"/>
</dbReference>
<comment type="caution">
    <text evidence="2">The sequence shown here is derived from an EMBL/GenBank/DDBJ whole genome shotgun (WGS) entry which is preliminary data.</text>
</comment>
<dbReference type="EMBL" id="NAJO01000036">
    <property type="protein sequence ID" value="OQO00232.1"/>
    <property type="molecule type" value="Genomic_DNA"/>
</dbReference>
<dbReference type="InterPro" id="IPR028116">
    <property type="entry name" value="Cis-CaaD-like"/>
</dbReference>
<evidence type="ECO:0000259" key="1">
    <source>
        <dbReference type="Pfam" id="PF14832"/>
    </source>
</evidence>
<organism evidence="2 3">
    <name type="scientific">Cryoendolithus antarcticus</name>
    <dbReference type="NCBI Taxonomy" id="1507870"/>
    <lineage>
        <taxon>Eukaryota</taxon>
        <taxon>Fungi</taxon>
        <taxon>Dikarya</taxon>
        <taxon>Ascomycota</taxon>
        <taxon>Pezizomycotina</taxon>
        <taxon>Dothideomycetes</taxon>
        <taxon>Dothideomycetidae</taxon>
        <taxon>Cladosporiales</taxon>
        <taxon>Cladosporiaceae</taxon>
        <taxon>Cryoendolithus</taxon>
    </lineage>
</organism>
<proteinExistence type="predicted"/>
<dbReference type="OrthoDB" id="9981319at2759"/>
<dbReference type="SUPFAM" id="SSF55331">
    <property type="entry name" value="Tautomerase/MIF"/>
    <property type="match status" value="1"/>
</dbReference>
<evidence type="ECO:0000313" key="2">
    <source>
        <dbReference type="EMBL" id="OQO00232.1"/>
    </source>
</evidence>
<dbReference type="InParanoid" id="A0A1V8SMX9"/>
<protein>
    <recommendedName>
        <fullName evidence="1">Tautomerase cis-CaaD-like domain-containing protein</fullName>
    </recommendedName>
</protein>
<gene>
    <name evidence="2" type="ORF">B0A48_14019</name>
</gene>
<dbReference type="Pfam" id="PF14832">
    <property type="entry name" value="Tautomerase_3"/>
    <property type="match status" value="1"/>
</dbReference>
<reference evidence="3" key="1">
    <citation type="submission" date="2017-03" db="EMBL/GenBank/DDBJ databases">
        <title>Genomes of endolithic fungi from Antarctica.</title>
        <authorList>
            <person name="Coleine C."/>
            <person name="Masonjones S."/>
            <person name="Stajich J.E."/>
        </authorList>
    </citation>
    <scope>NUCLEOTIDE SEQUENCE [LARGE SCALE GENOMIC DNA]</scope>
    <source>
        <strain evidence="3">CCFEE 5527</strain>
    </source>
</reference>
<name>A0A1V8SMX9_9PEZI</name>
<evidence type="ECO:0000313" key="3">
    <source>
        <dbReference type="Proteomes" id="UP000192596"/>
    </source>
</evidence>